<dbReference type="Proteomes" id="UP000800094">
    <property type="component" value="Unassembled WGS sequence"/>
</dbReference>
<dbReference type="EMBL" id="ML987203">
    <property type="protein sequence ID" value="KAF2244497.1"/>
    <property type="molecule type" value="Genomic_DNA"/>
</dbReference>
<dbReference type="GeneID" id="54572637"/>
<name>A0A6A6I2I9_9PLEO</name>
<keyword evidence="1" id="KW-0732">Signal</keyword>
<feature type="chain" id="PRO_5025432320" evidence="1">
    <location>
        <begin position="22"/>
        <end position="190"/>
    </location>
</feature>
<evidence type="ECO:0000256" key="1">
    <source>
        <dbReference type="SAM" id="SignalP"/>
    </source>
</evidence>
<dbReference type="RefSeq" id="XP_033679501.1">
    <property type="nucleotide sequence ID" value="XM_033819307.1"/>
</dbReference>
<proteinExistence type="predicted"/>
<sequence length="190" mass="21509">MGGIHICWWVVLHVHTRCAICDAILTTERGVANSSVQVDAFEPTGVYDIAKKASIYQSLRNDPEDSVRMAALGSHAQRLRLPLGVHGVVTRCVLLPVLLLTEVSTRTGSLLHFLRSDFVLVPLRPQRLDYPDYNSTIFQRILEWVAYKRLLPIQNDSPRGREILLKSPALLFHANLRAFMVPKFCLGQYF</sequence>
<organism evidence="2 3">
    <name type="scientific">Trematosphaeria pertusa</name>
    <dbReference type="NCBI Taxonomy" id="390896"/>
    <lineage>
        <taxon>Eukaryota</taxon>
        <taxon>Fungi</taxon>
        <taxon>Dikarya</taxon>
        <taxon>Ascomycota</taxon>
        <taxon>Pezizomycotina</taxon>
        <taxon>Dothideomycetes</taxon>
        <taxon>Pleosporomycetidae</taxon>
        <taxon>Pleosporales</taxon>
        <taxon>Massarineae</taxon>
        <taxon>Trematosphaeriaceae</taxon>
        <taxon>Trematosphaeria</taxon>
    </lineage>
</organism>
<reference evidence="2" key="1">
    <citation type="journal article" date="2020" name="Stud. Mycol.">
        <title>101 Dothideomycetes genomes: a test case for predicting lifestyles and emergence of pathogens.</title>
        <authorList>
            <person name="Haridas S."/>
            <person name="Albert R."/>
            <person name="Binder M."/>
            <person name="Bloem J."/>
            <person name="Labutti K."/>
            <person name="Salamov A."/>
            <person name="Andreopoulos B."/>
            <person name="Baker S."/>
            <person name="Barry K."/>
            <person name="Bills G."/>
            <person name="Bluhm B."/>
            <person name="Cannon C."/>
            <person name="Castanera R."/>
            <person name="Culley D."/>
            <person name="Daum C."/>
            <person name="Ezra D."/>
            <person name="Gonzalez J."/>
            <person name="Henrissat B."/>
            <person name="Kuo A."/>
            <person name="Liang C."/>
            <person name="Lipzen A."/>
            <person name="Lutzoni F."/>
            <person name="Magnuson J."/>
            <person name="Mondo S."/>
            <person name="Nolan M."/>
            <person name="Ohm R."/>
            <person name="Pangilinan J."/>
            <person name="Park H.-J."/>
            <person name="Ramirez L."/>
            <person name="Alfaro M."/>
            <person name="Sun H."/>
            <person name="Tritt A."/>
            <person name="Yoshinaga Y."/>
            <person name="Zwiers L.-H."/>
            <person name="Turgeon B."/>
            <person name="Goodwin S."/>
            <person name="Spatafora J."/>
            <person name="Crous P."/>
            <person name="Grigoriev I."/>
        </authorList>
    </citation>
    <scope>NUCLEOTIDE SEQUENCE</scope>
    <source>
        <strain evidence="2">CBS 122368</strain>
    </source>
</reference>
<accession>A0A6A6I2I9</accession>
<dbReference type="AlphaFoldDB" id="A0A6A6I2I9"/>
<keyword evidence="3" id="KW-1185">Reference proteome</keyword>
<gene>
    <name evidence="2" type="ORF">BU26DRAFT_103589</name>
</gene>
<protein>
    <submittedName>
        <fullName evidence="2">Uncharacterized protein</fullName>
    </submittedName>
</protein>
<evidence type="ECO:0000313" key="2">
    <source>
        <dbReference type="EMBL" id="KAF2244497.1"/>
    </source>
</evidence>
<evidence type="ECO:0000313" key="3">
    <source>
        <dbReference type="Proteomes" id="UP000800094"/>
    </source>
</evidence>
<feature type="signal peptide" evidence="1">
    <location>
        <begin position="1"/>
        <end position="21"/>
    </location>
</feature>